<proteinExistence type="predicted"/>
<reference evidence="2" key="1">
    <citation type="submission" date="2025-05" db="UniProtKB">
        <authorList>
            <consortium name="EnsemblMetazoa"/>
        </authorList>
    </citation>
    <scope>IDENTIFICATION</scope>
</reference>
<sequence length="212" mass="24497">MKLPQLSVNRFFENGCNKNENTIIRSVPDDFDNIELDEDGPSYKQSDNKNISVVLKSFSSQLDENSVNVNPYIKELKILLSNLTTMQCNIVLTWIKAHIGLENNEKVDQLEKKSILSGEETLNDIVLQECISKTRLHDNWKLQWNQYCWDAENLWANEGEPETIEDDFEDDDYVPEHQSDTDNEQSDDDNEEEQTEPNNSQRNIASILGKIV</sequence>
<evidence type="ECO:0000313" key="2">
    <source>
        <dbReference type="EnsemblMetazoa" id="XP_050501005.1"/>
    </source>
</evidence>
<dbReference type="GeneID" id="126880966"/>
<dbReference type="Proteomes" id="UP001652700">
    <property type="component" value="Unplaced"/>
</dbReference>
<organism evidence="2 3">
    <name type="scientific">Diabrotica virgifera virgifera</name>
    <name type="common">western corn rootworm</name>
    <dbReference type="NCBI Taxonomy" id="50390"/>
    <lineage>
        <taxon>Eukaryota</taxon>
        <taxon>Metazoa</taxon>
        <taxon>Ecdysozoa</taxon>
        <taxon>Arthropoda</taxon>
        <taxon>Hexapoda</taxon>
        <taxon>Insecta</taxon>
        <taxon>Pterygota</taxon>
        <taxon>Neoptera</taxon>
        <taxon>Endopterygota</taxon>
        <taxon>Coleoptera</taxon>
        <taxon>Polyphaga</taxon>
        <taxon>Cucujiformia</taxon>
        <taxon>Chrysomeloidea</taxon>
        <taxon>Chrysomelidae</taxon>
        <taxon>Galerucinae</taxon>
        <taxon>Diabroticina</taxon>
        <taxon>Diabroticites</taxon>
        <taxon>Diabrotica</taxon>
    </lineage>
</organism>
<protein>
    <recommendedName>
        <fullName evidence="4">RNase H type-1 domain-containing protein</fullName>
    </recommendedName>
</protein>
<feature type="region of interest" description="Disordered" evidence="1">
    <location>
        <begin position="163"/>
        <end position="212"/>
    </location>
</feature>
<evidence type="ECO:0008006" key="4">
    <source>
        <dbReference type="Google" id="ProtNLM"/>
    </source>
</evidence>
<dbReference type="RefSeq" id="XP_050501005.1">
    <property type="nucleotide sequence ID" value="XM_050645048.1"/>
</dbReference>
<name>A0ABM5JSU9_DIAVI</name>
<evidence type="ECO:0000256" key="1">
    <source>
        <dbReference type="SAM" id="MobiDB-lite"/>
    </source>
</evidence>
<feature type="compositionally biased region" description="Acidic residues" evidence="1">
    <location>
        <begin position="163"/>
        <end position="173"/>
    </location>
</feature>
<dbReference type="EnsemblMetazoa" id="XM_050645048.1">
    <property type="protein sequence ID" value="XP_050501005.1"/>
    <property type="gene ID" value="LOC126880966"/>
</dbReference>
<keyword evidence="3" id="KW-1185">Reference proteome</keyword>
<feature type="compositionally biased region" description="Acidic residues" evidence="1">
    <location>
        <begin position="181"/>
        <end position="195"/>
    </location>
</feature>
<evidence type="ECO:0000313" key="3">
    <source>
        <dbReference type="Proteomes" id="UP001652700"/>
    </source>
</evidence>
<accession>A0ABM5JSU9</accession>